<protein>
    <submittedName>
        <fullName evidence="1">LRR receptor-like serine/threonine-protein kinase</fullName>
    </submittedName>
</protein>
<name>A0ACB8INY2_CITSI</name>
<gene>
    <name evidence="1" type="ORF">KPL71_024185</name>
</gene>
<dbReference type="EMBL" id="CM039177">
    <property type="protein sequence ID" value="KAH9698929.1"/>
    <property type="molecule type" value="Genomic_DNA"/>
</dbReference>
<keyword evidence="2" id="KW-1185">Reference proteome</keyword>
<accession>A0ACB8INY2</accession>
<evidence type="ECO:0000313" key="2">
    <source>
        <dbReference type="Proteomes" id="UP000829398"/>
    </source>
</evidence>
<sequence length="1036" mass="116186">MSKLNSDLSVNTIHGSIPDQIGQLDQLITLKVLTCRKDLSYNQLTGTIPTSLGNLRNLQVLTKKIGETHSERWRDSDVSDEPNWFNLAVGDELKRERWLSVTMPLTRESADDADEIEGREKIREGVFSKNKEINEDIFVMGGNGVMIPTLLHWNANPGPWGQLPITHVIEFEEDPNRNLGQNLLTGKIPPSLGRLSSLQTLSLLENGLNGTLPPELGKLSNLQKLRLPSNNLRGDLPKDYENLKNLTIFSGNFICQCSGIGGNYLSGPIPTFIAKWVNLYALYVSDLQTMGFSFPKSANLSSISSLILRNCSITGSIPPYIADWSQLGYLDLSFNNLTGGIPNTFKKLFLYELYLTGNMLNGTLPDWIYSNVRKKGLESPFLLLLSLRSQKWIRDAGGFTGVNPPMPKSAVFPSLSIFWSPSSLVSPSFIAVVPRFRSLFMLPLSRVMAAPHGTPITALWVNVGYCVSLNGSEHSTTVAISDLAYNEFIFPEPVTHKTFPAEIVRKYCPDGQKKSQYNYNLHINTGGDEHNIEGIRYEADNSTSNFYVNKPAYNWAYSCNGYFFADSTADSREFIQKVTCGAAVTDAPLYDEARLCPNSLKYYGFCLRDGNYTRELRLKDFNIKEMARHSNNVTIQSFEASVREHLLEIELFWAGKGSLYDPPYFHGPLISAISVTPNFEVNRPGGLSKKVIVGIVLGAVLALILFMALVWRLGWIGDRELRVTTVNLRGKSYTLKQVKVATRNFSPRNVIGTGRFGTVYKALTKLRILNQINTLYAELPNQTVAVKMLSSQSKHVIDQIGTEVYALTTLKHENIVEFLDGYSKKDLNLLIYEYMEKGSLERALFDANSSTRLDWPTRVRICHGIAKGLKYLHEDNPSRKIVHRNIKPSNILLDGNLNAKVSDLGLAKLYDEENPYKFIQEKGTVVYMAPEYAMRKAITEKVDVFSFGIVLLEIISGQTNAKYEANQETEFLLDTAIVLHSKGRLSELVDKQMPNEHVVMKQAKIILELAMRCVDQSPTLRPTMSEVVSELERISN</sequence>
<dbReference type="Proteomes" id="UP000829398">
    <property type="component" value="Chromosome 8"/>
</dbReference>
<comment type="caution">
    <text evidence="1">The sequence shown here is derived from an EMBL/GenBank/DDBJ whole genome shotgun (WGS) entry which is preliminary data.</text>
</comment>
<proteinExistence type="predicted"/>
<reference evidence="2" key="1">
    <citation type="journal article" date="2023" name="Hortic. Res.">
        <title>A chromosome-level phased genome enabling allele-level studies in sweet orange: a case study on citrus Huanglongbing tolerance.</title>
        <authorList>
            <person name="Wu B."/>
            <person name="Yu Q."/>
            <person name="Deng Z."/>
            <person name="Duan Y."/>
            <person name="Luo F."/>
            <person name="Gmitter F. Jr."/>
        </authorList>
    </citation>
    <scope>NUCLEOTIDE SEQUENCE [LARGE SCALE GENOMIC DNA]</scope>
    <source>
        <strain evidence="2">cv. Valencia</strain>
    </source>
</reference>
<evidence type="ECO:0000313" key="1">
    <source>
        <dbReference type="EMBL" id="KAH9698929.1"/>
    </source>
</evidence>
<organism evidence="1 2">
    <name type="scientific">Citrus sinensis</name>
    <name type="common">Sweet orange</name>
    <name type="synonym">Citrus aurantium var. sinensis</name>
    <dbReference type="NCBI Taxonomy" id="2711"/>
    <lineage>
        <taxon>Eukaryota</taxon>
        <taxon>Viridiplantae</taxon>
        <taxon>Streptophyta</taxon>
        <taxon>Embryophyta</taxon>
        <taxon>Tracheophyta</taxon>
        <taxon>Spermatophyta</taxon>
        <taxon>Magnoliopsida</taxon>
        <taxon>eudicotyledons</taxon>
        <taxon>Gunneridae</taxon>
        <taxon>Pentapetalae</taxon>
        <taxon>rosids</taxon>
        <taxon>malvids</taxon>
        <taxon>Sapindales</taxon>
        <taxon>Rutaceae</taxon>
        <taxon>Aurantioideae</taxon>
        <taxon>Citrus</taxon>
    </lineage>
</organism>